<accession>A0A5N5U4J3</accession>
<feature type="transmembrane region" description="Helical" evidence="1">
    <location>
        <begin position="85"/>
        <end position="105"/>
    </location>
</feature>
<name>A0A5N5U4J3_9EURY</name>
<dbReference type="GO" id="GO:0016787">
    <property type="term" value="F:hydrolase activity"/>
    <property type="evidence" value="ECO:0007669"/>
    <property type="project" value="UniProtKB-KW"/>
</dbReference>
<sequence length="326" mass="33608">MTYLRPRATAAVFIGHGFLAFALVAAAATRAGLSRERTLAVGLLAGLFGLAPDVDMAYAFLGVLEPTGGSAVGSFWAASTEIHRVVTHSLVVGLVFGLAAGAVASERRLVQFLGAGALAGVVAVAFAVSGGLPAVVVGLLAVTVAALARGARRYDIAPTAVTVAGVVGLCSHPFGDLLTGTPPAFFYPFDVTLTATRPNLLGDPTLNLLAPLAAELATFWLALGVYLWVTRGERPLLHVRRRLRTRAGLATLFAAFVVVAPDPTLHTAYLFVFSLLALSLAVATPLPALDVRSLSDLRGESFTTGVTGLAAITLATATYTVAYLAV</sequence>
<evidence type="ECO:0000313" key="3">
    <source>
        <dbReference type="EMBL" id="KAB7517426.1"/>
    </source>
</evidence>
<evidence type="ECO:0000313" key="7">
    <source>
        <dbReference type="Proteomes" id="UP000326865"/>
    </source>
</evidence>
<accession>A0A5N5UIL8</accession>
<keyword evidence="1" id="KW-0472">Membrane</keyword>
<reference evidence="5 6" key="1">
    <citation type="submission" date="2019-10" db="EMBL/GenBank/DDBJ databases">
        <title>Unraveling microbial dark matter from salterns through culturing: the case of the genus Halosegnis.</title>
        <authorList>
            <person name="Duran-Viseras A."/>
            <person name="Andrei A.-S."/>
            <person name="Vera-Gargallo B."/>
            <person name="Ghai R."/>
            <person name="Sanchez-Porro C."/>
            <person name="Ventosa A."/>
        </authorList>
    </citation>
    <scope>NUCLEOTIDE SEQUENCE [LARGE SCALE GENOMIC DNA]</scope>
    <source>
        <strain evidence="4 6">F17-44</strain>
        <strain evidence="2 7">F18-79</strain>
        <strain evidence="3 5">F19-13</strain>
    </source>
</reference>
<feature type="transmembrane region" description="Helical" evidence="1">
    <location>
        <begin position="267"/>
        <end position="289"/>
    </location>
</feature>
<keyword evidence="7" id="KW-1185">Reference proteome</keyword>
<feature type="transmembrane region" description="Helical" evidence="1">
    <location>
        <begin position="243"/>
        <end position="261"/>
    </location>
</feature>
<evidence type="ECO:0000313" key="5">
    <source>
        <dbReference type="Proteomes" id="UP000326207"/>
    </source>
</evidence>
<feature type="transmembrane region" description="Helical" evidence="1">
    <location>
        <begin position="208"/>
        <end position="231"/>
    </location>
</feature>
<dbReference type="EMBL" id="QJOW01000001">
    <property type="protein sequence ID" value="KAB7518341.1"/>
    <property type="molecule type" value="Genomic_DNA"/>
</dbReference>
<protein>
    <submittedName>
        <fullName evidence="2">Hydrolase</fullName>
    </submittedName>
</protein>
<dbReference type="EMBL" id="QMDY01000005">
    <property type="protein sequence ID" value="KAB7517426.1"/>
    <property type="molecule type" value="Genomic_DNA"/>
</dbReference>
<accession>A0A5N5UFD1</accession>
<evidence type="ECO:0000256" key="1">
    <source>
        <dbReference type="SAM" id="Phobius"/>
    </source>
</evidence>
<comment type="caution">
    <text evidence="2">The sequence shown here is derived from an EMBL/GenBank/DDBJ whole genome shotgun (WGS) entry which is preliminary data.</text>
</comment>
<keyword evidence="2" id="KW-0378">Hydrolase</keyword>
<dbReference type="Proteomes" id="UP000326207">
    <property type="component" value="Unassembled WGS sequence"/>
</dbReference>
<gene>
    <name evidence="2" type="ORF">DM867_10725</name>
    <name evidence="4" type="ORF">DMP03_03010</name>
    <name evidence="3" type="ORF">DP108_10470</name>
</gene>
<keyword evidence="1" id="KW-0812">Transmembrane</keyword>
<dbReference type="InterPro" id="IPR007404">
    <property type="entry name" value="YdjM-like"/>
</dbReference>
<dbReference type="Proteomes" id="UP000326302">
    <property type="component" value="Unassembled WGS sequence"/>
</dbReference>
<dbReference type="EMBL" id="QKKZ01000004">
    <property type="protein sequence ID" value="KAB7513443.1"/>
    <property type="molecule type" value="Genomic_DNA"/>
</dbReference>
<feature type="transmembrane region" description="Helical" evidence="1">
    <location>
        <begin position="301"/>
        <end position="325"/>
    </location>
</feature>
<dbReference type="AlphaFoldDB" id="A0A5N5U4J3"/>
<feature type="transmembrane region" description="Helical" evidence="1">
    <location>
        <begin position="156"/>
        <end position="175"/>
    </location>
</feature>
<keyword evidence="1" id="KW-1133">Transmembrane helix</keyword>
<organism evidence="2 7">
    <name type="scientific">Halosegnis rubeus</name>
    <dbReference type="NCBI Taxonomy" id="2212850"/>
    <lineage>
        <taxon>Archaea</taxon>
        <taxon>Methanobacteriati</taxon>
        <taxon>Methanobacteriota</taxon>
        <taxon>Stenosarchaea group</taxon>
        <taxon>Halobacteria</taxon>
        <taxon>Halobacteriales</taxon>
        <taxon>Natronomonadaceae</taxon>
        <taxon>Halosegnis</taxon>
    </lineage>
</organism>
<evidence type="ECO:0000313" key="6">
    <source>
        <dbReference type="Proteomes" id="UP000326302"/>
    </source>
</evidence>
<dbReference type="Pfam" id="PF04307">
    <property type="entry name" value="YdjM"/>
    <property type="match status" value="1"/>
</dbReference>
<feature type="transmembrane region" description="Helical" evidence="1">
    <location>
        <begin position="117"/>
        <end position="144"/>
    </location>
</feature>
<proteinExistence type="predicted"/>
<evidence type="ECO:0000313" key="4">
    <source>
        <dbReference type="EMBL" id="KAB7518341.1"/>
    </source>
</evidence>
<evidence type="ECO:0000313" key="2">
    <source>
        <dbReference type="EMBL" id="KAB7513443.1"/>
    </source>
</evidence>
<dbReference type="Proteomes" id="UP000326865">
    <property type="component" value="Unassembled WGS sequence"/>
</dbReference>